<dbReference type="InterPro" id="IPR015867">
    <property type="entry name" value="N-reg_PII/ATP_PRibTrfase_C"/>
</dbReference>
<keyword evidence="2" id="KW-1185">Reference proteome</keyword>
<gene>
    <name evidence="1" type="ORF">MIT9_P0558</name>
</gene>
<reference evidence="2" key="1">
    <citation type="journal article" date="2024" name="Int. J. Syst. Evol. Microbiol.">
        <title>Methylomarinovum tepidoasis sp. nov., a moderately thermophilic methanotroph of the family Methylothermaceae isolated from a deep-sea hydrothermal field.</title>
        <authorList>
            <person name="Hirayama H."/>
            <person name="Takaki Y."/>
            <person name="Abe M."/>
            <person name="Miyazaki M."/>
            <person name="Uematsu K."/>
            <person name="Matsui Y."/>
            <person name="Takai K."/>
        </authorList>
    </citation>
    <scope>NUCLEOTIDE SEQUENCE [LARGE SCALE GENOMIC DNA]</scope>
    <source>
        <strain evidence="2">IT-9</strain>
    </source>
</reference>
<proteinExistence type="predicted"/>
<dbReference type="KEGG" id="mcau:MIT9_P0558"/>
<protein>
    <submittedName>
        <fullName evidence="1">Nitrogen regulatory protein P-II 1</fullName>
    </submittedName>
</protein>
<sequence>MSELYQLTLVADPGLEEPVVDWLLEHEPRYGFTSSHLFGHSRALENLSLAEQVAGRKHQVRFQLCVDQARLDELLADLARHFGGSGIRYWVVPVMREGEV</sequence>
<dbReference type="RefSeq" id="WP_317705924.1">
    <property type="nucleotide sequence ID" value="NZ_AP024714.1"/>
</dbReference>
<evidence type="ECO:0000313" key="2">
    <source>
        <dbReference type="Proteomes" id="UP001321825"/>
    </source>
</evidence>
<dbReference type="Gene3D" id="3.30.70.120">
    <property type="match status" value="1"/>
</dbReference>
<accession>A0AAU9BXK8</accession>
<name>A0AAU9BXK8_9GAMM</name>
<dbReference type="Proteomes" id="UP001321825">
    <property type="component" value="Chromosome"/>
</dbReference>
<dbReference type="InterPro" id="IPR021634">
    <property type="entry name" value="DUF3240"/>
</dbReference>
<organism evidence="1 2">
    <name type="scientific">Methylomarinovum caldicuralii</name>
    <dbReference type="NCBI Taxonomy" id="438856"/>
    <lineage>
        <taxon>Bacteria</taxon>
        <taxon>Pseudomonadati</taxon>
        <taxon>Pseudomonadota</taxon>
        <taxon>Gammaproteobacteria</taxon>
        <taxon>Methylococcales</taxon>
        <taxon>Methylothermaceae</taxon>
        <taxon>Methylomarinovum</taxon>
    </lineage>
</organism>
<evidence type="ECO:0000313" key="1">
    <source>
        <dbReference type="EMBL" id="BCX80980.1"/>
    </source>
</evidence>
<dbReference type="AlphaFoldDB" id="A0AAU9BXK8"/>
<dbReference type="Pfam" id="PF11582">
    <property type="entry name" value="DUF3240"/>
    <property type="match status" value="1"/>
</dbReference>
<dbReference type="EMBL" id="AP024714">
    <property type="protein sequence ID" value="BCX80980.1"/>
    <property type="molecule type" value="Genomic_DNA"/>
</dbReference>